<evidence type="ECO:0000313" key="4">
    <source>
        <dbReference type="Proteomes" id="UP001597187"/>
    </source>
</evidence>
<name>A0ABD6AWX0_9EURY</name>
<dbReference type="Proteomes" id="UP001597187">
    <property type="component" value="Unassembled WGS sequence"/>
</dbReference>
<evidence type="ECO:0000313" key="3">
    <source>
        <dbReference type="EMBL" id="MFD1514380.1"/>
    </source>
</evidence>
<accession>A0ABD6AWX0</accession>
<dbReference type="InterPro" id="IPR058394">
    <property type="entry name" value="DUF8081"/>
</dbReference>
<evidence type="ECO:0000259" key="2">
    <source>
        <dbReference type="Pfam" id="PF26297"/>
    </source>
</evidence>
<feature type="domain" description="PD-(D/E)XK nuclease-like" evidence="1">
    <location>
        <begin position="109"/>
        <end position="136"/>
    </location>
</feature>
<dbReference type="AlphaFoldDB" id="A0ABD6AWX0"/>
<feature type="domain" description="DUF8081" evidence="2">
    <location>
        <begin position="19"/>
        <end position="84"/>
    </location>
</feature>
<dbReference type="Pfam" id="PF26295">
    <property type="entry name" value="PDDEXK_17"/>
    <property type="match status" value="1"/>
</dbReference>
<proteinExistence type="predicted"/>
<dbReference type="Pfam" id="PF26297">
    <property type="entry name" value="DUF8081"/>
    <property type="match status" value="1"/>
</dbReference>
<reference evidence="3 4" key="1">
    <citation type="journal article" date="2019" name="Int. J. Syst. Evol. Microbiol.">
        <title>The Global Catalogue of Microorganisms (GCM) 10K type strain sequencing project: providing services to taxonomists for standard genome sequencing and annotation.</title>
        <authorList>
            <consortium name="The Broad Institute Genomics Platform"/>
            <consortium name="The Broad Institute Genome Sequencing Center for Infectious Disease"/>
            <person name="Wu L."/>
            <person name="Ma J."/>
        </authorList>
    </citation>
    <scope>NUCLEOTIDE SEQUENCE [LARGE SCALE GENOMIC DNA]</scope>
    <source>
        <strain evidence="3 4">CGMCC 1.12563</strain>
    </source>
</reference>
<organism evidence="3 4">
    <name type="scientific">Halomarina rubra</name>
    <dbReference type="NCBI Taxonomy" id="2071873"/>
    <lineage>
        <taxon>Archaea</taxon>
        <taxon>Methanobacteriati</taxon>
        <taxon>Methanobacteriota</taxon>
        <taxon>Stenosarchaea group</taxon>
        <taxon>Halobacteria</taxon>
        <taxon>Halobacteriales</taxon>
        <taxon>Natronomonadaceae</taxon>
        <taxon>Halomarina</taxon>
    </lineage>
</organism>
<keyword evidence="4" id="KW-1185">Reference proteome</keyword>
<sequence>MTWRESWPGKPDFEVDAVTVTIKASAIGDCGFIEAYVENHGDVIEFASVEAAREELTTHRTTAELTLQQAAYNDPAEVDLYLVSLGLHGYSAAERGPPEEGWTFRPAANQYGALGEALFTATPHGTKPLKQFITRD</sequence>
<dbReference type="EMBL" id="JBHUDC010000007">
    <property type="protein sequence ID" value="MFD1514380.1"/>
    <property type="molecule type" value="Genomic_DNA"/>
</dbReference>
<dbReference type="InterPro" id="IPR059118">
    <property type="entry name" value="PDDEXK_dom_halobact"/>
</dbReference>
<comment type="caution">
    <text evidence="3">The sequence shown here is derived from an EMBL/GenBank/DDBJ whole genome shotgun (WGS) entry which is preliminary data.</text>
</comment>
<protein>
    <submittedName>
        <fullName evidence="3">Uncharacterized protein</fullName>
    </submittedName>
</protein>
<evidence type="ECO:0000259" key="1">
    <source>
        <dbReference type="Pfam" id="PF26295"/>
    </source>
</evidence>
<gene>
    <name evidence="3" type="ORF">ACFSBT_13950</name>
</gene>
<dbReference type="RefSeq" id="WP_250874347.1">
    <property type="nucleotide sequence ID" value="NZ_JALXFV010000007.1"/>
</dbReference>